<evidence type="ECO:0000313" key="1">
    <source>
        <dbReference type="EMBL" id="QDT40697.1"/>
    </source>
</evidence>
<dbReference type="KEGG" id="gaz:Pan241w_07550"/>
<dbReference type="EMBL" id="CP036269">
    <property type="protein sequence ID" value="QDT40697.1"/>
    <property type="molecule type" value="Genomic_DNA"/>
</dbReference>
<reference evidence="1 2" key="1">
    <citation type="submission" date="2019-02" db="EMBL/GenBank/DDBJ databases">
        <title>Deep-cultivation of Planctomycetes and their phenomic and genomic characterization uncovers novel biology.</title>
        <authorList>
            <person name="Wiegand S."/>
            <person name="Jogler M."/>
            <person name="Boedeker C."/>
            <person name="Pinto D."/>
            <person name="Vollmers J."/>
            <person name="Rivas-Marin E."/>
            <person name="Kohn T."/>
            <person name="Peeters S.H."/>
            <person name="Heuer A."/>
            <person name="Rast P."/>
            <person name="Oberbeckmann S."/>
            <person name="Bunk B."/>
            <person name="Jeske O."/>
            <person name="Meyerdierks A."/>
            <person name="Storesund J.E."/>
            <person name="Kallscheuer N."/>
            <person name="Luecker S."/>
            <person name="Lage O.M."/>
            <person name="Pohl T."/>
            <person name="Merkel B.J."/>
            <person name="Hornburger P."/>
            <person name="Mueller R.-W."/>
            <person name="Bruemmer F."/>
            <person name="Labrenz M."/>
            <person name="Spormann A.M."/>
            <person name="Op den Camp H."/>
            <person name="Overmann J."/>
            <person name="Amann R."/>
            <person name="Jetten M.S.M."/>
            <person name="Mascher T."/>
            <person name="Medema M.H."/>
            <person name="Devos D.P."/>
            <person name="Kaster A.-K."/>
            <person name="Ovreas L."/>
            <person name="Rohde M."/>
            <person name="Galperin M.Y."/>
            <person name="Jogler C."/>
        </authorList>
    </citation>
    <scope>NUCLEOTIDE SEQUENCE [LARGE SCALE GENOMIC DNA]</scope>
    <source>
        <strain evidence="1 2">Pan241w</strain>
    </source>
</reference>
<accession>A0A517R9X4</accession>
<evidence type="ECO:0000313" key="2">
    <source>
        <dbReference type="Proteomes" id="UP000317171"/>
    </source>
</evidence>
<name>A0A517R9X4_9PLAN</name>
<protein>
    <submittedName>
        <fullName evidence="1">Uncharacterized protein</fullName>
    </submittedName>
</protein>
<sequence length="184" mass="21241">MNFFYHEKHEIFQMKCRGWSMCQPAWRNSIRYHVLAKDPAKTFANHHTNHIETAGSPMHLPYDYLFDSLLRDYAWSLRPPVAYGNPELHSGPSNLFFFSCAFVFFVVVNNNRRSVLLALLVPFDHIADDVAEDGAPGFLDGFVPFPVEFLDRFDDRFQPDIIQGGLNIQMISVVRSGAFTEFFQ</sequence>
<keyword evidence="2" id="KW-1185">Reference proteome</keyword>
<dbReference type="Proteomes" id="UP000317171">
    <property type="component" value="Chromosome"/>
</dbReference>
<proteinExistence type="predicted"/>
<dbReference type="AlphaFoldDB" id="A0A517R9X4"/>
<organism evidence="1 2">
    <name type="scientific">Gimesia alba</name>
    <dbReference type="NCBI Taxonomy" id="2527973"/>
    <lineage>
        <taxon>Bacteria</taxon>
        <taxon>Pseudomonadati</taxon>
        <taxon>Planctomycetota</taxon>
        <taxon>Planctomycetia</taxon>
        <taxon>Planctomycetales</taxon>
        <taxon>Planctomycetaceae</taxon>
        <taxon>Gimesia</taxon>
    </lineage>
</organism>
<gene>
    <name evidence="1" type="ORF">Pan241w_07550</name>
</gene>